<keyword evidence="6" id="KW-1185">Reference proteome</keyword>
<dbReference type="InterPro" id="IPR007694">
    <property type="entry name" value="DNA_helicase_DnaB-like_C"/>
</dbReference>
<feature type="region of interest" description="Disordered" evidence="1">
    <location>
        <begin position="489"/>
        <end position="534"/>
    </location>
</feature>
<dbReference type="EMBL" id="BNCP01000002">
    <property type="protein sequence ID" value="GIL70404.1"/>
    <property type="molecule type" value="Genomic_DNA"/>
</dbReference>
<dbReference type="Gene3D" id="3.40.50.300">
    <property type="entry name" value="P-loop containing nucleotide triphosphate hydrolases"/>
    <property type="match status" value="1"/>
</dbReference>
<feature type="compositionally biased region" description="Basic and acidic residues" evidence="1">
    <location>
        <begin position="509"/>
        <end position="521"/>
    </location>
</feature>
<dbReference type="OrthoDB" id="1898560at2759"/>
<feature type="compositionally biased region" description="Low complexity" evidence="1">
    <location>
        <begin position="166"/>
        <end position="181"/>
    </location>
</feature>
<gene>
    <name evidence="3" type="ORF">Vretifemale_1171</name>
    <name evidence="4" type="ORF">Vretimale_3587</name>
</gene>
<dbReference type="Proteomes" id="UP000722791">
    <property type="component" value="Unassembled WGS sequence"/>
</dbReference>
<dbReference type="SUPFAM" id="SSF52540">
    <property type="entry name" value="P-loop containing nucleoside triphosphate hydrolases"/>
    <property type="match status" value="1"/>
</dbReference>
<feature type="region of interest" description="Disordered" evidence="1">
    <location>
        <begin position="161"/>
        <end position="206"/>
    </location>
</feature>
<name>A0A8J4DFG8_9CHLO</name>
<feature type="compositionally biased region" description="Acidic residues" evidence="1">
    <location>
        <begin position="725"/>
        <end position="734"/>
    </location>
</feature>
<dbReference type="PANTHER" id="PTHR12873">
    <property type="entry name" value="T7-LIKE MITOCHONDRIAL DNA HELICASE"/>
    <property type="match status" value="1"/>
</dbReference>
<protein>
    <recommendedName>
        <fullName evidence="2">SF4 helicase domain-containing protein</fullName>
    </recommendedName>
</protein>
<dbReference type="GO" id="GO:0005524">
    <property type="term" value="F:ATP binding"/>
    <property type="evidence" value="ECO:0007669"/>
    <property type="project" value="InterPro"/>
</dbReference>
<dbReference type="EMBL" id="BNCQ01000005">
    <property type="protein sequence ID" value="GIL98126.1"/>
    <property type="molecule type" value="Genomic_DNA"/>
</dbReference>
<accession>A0A8J4DFG8</accession>
<evidence type="ECO:0000313" key="5">
    <source>
        <dbReference type="Proteomes" id="UP000722791"/>
    </source>
</evidence>
<sequence length="1398" mass="153100">MADISACTCRAACSHASCSYNPSSLRLDHRRQLRQPLWAMSATHQLHLKNLKNPTHFTHTALESQHLRRGALAAPAASAASTRRAAKLPVLSSSQPPGSWSGRAGHASRVFPPTGRISCGADGQSGNDLQIASAITFYTATDMGLTLTPDASHAEVAETRYDNLDSSPSNSGVECVSSSSSRTCNRRKGTCASGTGDAGGHRSGGHGDEVSWGAIWGRLSVDWSSSTLCPRRRHQRHQWRLQSTSFYANRTTSATTEEFSTGAAFASSPLRATRWNVCGRQRSAMPLRAFAAGAATQGTPPAPPVAPRIPEAERQRLLDLLTEQLRLRGVELPSDVMPGVWHKGMCPFCGGDGGREPLSFNLILSEDLHYVYYRCWRANKCGVEETVWSESIRKELNRKRPAAPRPELGEGKRQELDGDALAYFAARGIHPETLRAAGVFQMCNVPHPLEPGTLLERVVVYPYYKDGVLVNATYHDVHGYCLRESRPLAESQYDDKDQDPDLTFSTDHPYAHRQDRKDRNEPQGQTQERHRGFRPGLRWQLPGAERVLWGLDQLAYVEDLQRHKQKLEEARRPPLARTRSGSAAAMGAGAGSGAAGGGGVIGAEGDTKASVREAPHGGVRSQGRDGRPALLDAKGTAEEAYPMADQDEGDYPVDEAVYEPAAGDEEVAAAVLPGEEEYHQGCVDEDEDEDKDKDEQYGEGEYGDEDEYEEEYEDEGGQEHAYDSATDEDGEDGLQFDLHGGGGGTPEPAADGLGTRSAATGANSDSRLNVILVEDEVERLCMMEAGVPNVLALPPRAVLDYQLHSEIKARAKARTRTGTLAPPVQRRETDVMSYMFNSRGFLCPEPAVVRGQVQVTLALRDTTESCMLAEELATGLARERCRLLHWPAEEVELPPCSHARQCGAAIWPPSSSGDGYSDYDPGPDYLLEGFAEDVAQQTAYGGANTGPAPHWRSGGVASSGGGSWGASSGPSANWDVVQSPPPLPLPTRQEQQQEQERRRGQRLRGCAMDVLGEDGREALRYLVDTARPYPVRGLLDVTGLWGEMLQHWYGKEQTAAGVSTGWPGLDELYKVAPGELTVVTGVPNSGKSHWLDALAVQLASGSGWRIAFASFEKSVVRHAQNLIELAAQKPMFSSQGIPLLTPEEFREALHWVDDHFVLIRHADMADEPAGAVTEALAAIGRARVPGRGDLPQGMDLDNDLVRVEEADDDLAMQELEEARQPCTIDWVLAKATQAVYRYGIRGLVIDPYNELEQRRGAQTETEYVSAMLGKVKRWAQRYLVHVWLVAHPKSMEEWDGGPPTMYDISGSAHWYNKADMGLVVHRYTRVAIDAALRRRQAATGRSGGRGGKPFQIPWRENETLIKVLKARNKTSGTQGDYTLEYDKEQCRFRDPRVEPGRY</sequence>
<dbReference type="Proteomes" id="UP000747110">
    <property type="component" value="Unassembled WGS sequence"/>
</dbReference>
<feature type="region of interest" description="Disordered" evidence="1">
    <location>
        <begin position="83"/>
        <end position="105"/>
    </location>
</feature>
<dbReference type="GO" id="GO:0006260">
    <property type="term" value="P:DNA replication"/>
    <property type="evidence" value="ECO:0007669"/>
    <property type="project" value="InterPro"/>
</dbReference>
<organism evidence="4 5">
    <name type="scientific">Volvox reticuliferus</name>
    <dbReference type="NCBI Taxonomy" id="1737510"/>
    <lineage>
        <taxon>Eukaryota</taxon>
        <taxon>Viridiplantae</taxon>
        <taxon>Chlorophyta</taxon>
        <taxon>core chlorophytes</taxon>
        <taxon>Chlorophyceae</taxon>
        <taxon>CS clade</taxon>
        <taxon>Chlamydomonadales</taxon>
        <taxon>Volvocaceae</taxon>
        <taxon>Volvox</taxon>
    </lineage>
</organism>
<comment type="caution">
    <text evidence="4">The sequence shown here is derived from an EMBL/GenBank/DDBJ whole genome shotgun (WGS) entry which is preliminary data.</text>
</comment>
<dbReference type="PROSITE" id="PS51199">
    <property type="entry name" value="SF4_HELICASE"/>
    <property type="match status" value="1"/>
</dbReference>
<dbReference type="GO" id="GO:0003697">
    <property type="term" value="F:single-stranded DNA binding"/>
    <property type="evidence" value="ECO:0007669"/>
    <property type="project" value="InterPro"/>
</dbReference>
<feature type="region of interest" description="Disordered" evidence="1">
    <location>
        <begin position="567"/>
        <end position="595"/>
    </location>
</feature>
<dbReference type="PANTHER" id="PTHR12873:SF0">
    <property type="entry name" value="TWINKLE MTDNA HELICASE"/>
    <property type="match status" value="1"/>
</dbReference>
<dbReference type="InterPro" id="IPR027417">
    <property type="entry name" value="P-loop_NTPase"/>
</dbReference>
<feature type="region of interest" description="Disordered" evidence="1">
    <location>
        <begin position="940"/>
        <end position="1003"/>
    </location>
</feature>
<evidence type="ECO:0000259" key="2">
    <source>
        <dbReference type="PROSITE" id="PS51199"/>
    </source>
</evidence>
<proteinExistence type="predicted"/>
<evidence type="ECO:0000256" key="1">
    <source>
        <dbReference type="SAM" id="MobiDB-lite"/>
    </source>
</evidence>
<dbReference type="InterPro" id="IPR027032">
    <property type="entry name" value="Twinkle-like"/>
</dbReference>
<evidence type="ECO:0000313" key="4">
    <source>
        <dbReference type="EMBL" id="GIL98126.1"/>
    </source>
</evidence>
<dbReference type="GO" id="GO:0043139">
    <property type="term" value="F:5'-3' DNA helicase activity"/>
    <property type="evidence" value="ECO:0007669"/>
    <property type="project" value="InterPro"/>
</dbReference>
<feature type="domain" description="SF4 helicase" evidence="2">
    <location>
        <begin position="1051"/>
        <end position="1395"/>
    </location>
</feature>
<feature type="region of interest" description="Disordered" evidence="1">
    <location>
        <begin position="680"/>
        <end position="761"/>
    </location>
</feature>
<feature type="compositionally biased region" description="Acidic residues" evidence="1">
    <location>
        <begin position="683"/>
        <end position="716"/>
    </location>
</feature>
<evidence type="ECO:0000313" key="6">
    <source>
        <dbReference type="Proteomes" id="UP000747110"/>
    </source>
</evidence>
<evidence type="ECO:0000313" key="3">
    <source>
        <dbReference type="EMBL" id="GIL70404.1"/>
    </source>
</evidence>
<reference evidence="4" key="1">
    <citation type="journal article" date="2021" name="Proc. Natl. Acad. Sci. U.S.A.">
        <title>Three genomes in the algal genus Volvox reveal the fate of a haploid sex-determining region after a transition to homothallism.</title>
        <authorList>
            <person name="Yamamoto K."/>
            <person name="Hamaji T."/>
            <person name="Kawai-Toyooka H."/>
            <person name="Matsuzaki R."/>
            <person name="Takahashi F."/>
            <person name="Nishimura Y."/>
            <person name="Kawachi M."/>
            <person name="Noguchi H."/>
            <person name="Minakuchi Y."/>
            <person name="Umen J.G."/>
            <person name="Toyoda A."/>
            <person name="Nozaki H."/>
        </authorList>
    </citation>
    <scope>NUCLEOTIDE SEQUENCE</scope>
    <source>
        <strain evidence="4">NIES-3785</strain>
        <strain evidence="3">NIES-3786</strain>
    </source>
</reference>